<dbReference type="RefSeq" id="WP_162390792.1">
    <property type="nucleotide sequence ID" value="NZ_CP045997.1"/>
</dbReference>
<reference evidence="2 3" key="1">
    <citation type="submission" date="2019-11" db="EMBL/GenBank/DDBJ databases">
        <title>Spirosoma endbachense sp. nov., isolated from a natural salt meadow.</title>
        <authorList>
            <person name="Rojas J."/>
            <person name="Ambika Manirajan B."/>
            <person name="Ratering S."/>
            <person name="Suarez C."/>
            <person name="Geissler-Plaum R."/>
            <person name="Schnell S."/>
        </authorList>
    </citation>
    <scope>NUCLEOTIDE SEQUENCE [LARGE SCALE GENOMIC DNA]</scope>
    <source>
        <strain evidence="2 3">I-24</strain>
    </source>
</reference>
<dbReference type="AlphaFoldDB" id="A0A6P1W916"/>
<dbReference type="KEGG" id="senf:GJR95_37635"/>
<evidence type="ECO:0000256" key="1">
    <source>
        <dbReference type="SAM" id="Phobius"/>
    </source>
</evidence>
<protein>
    <submittedName>
        <fullName evidence="2">Uncharacterized protein</fullName>
    </submittedName>
</protein>
<accession>A0A6P1W916</accession>
<organism evidence="2 3">
    <name type="scientific">Spirosoma endbachense</name>
    <dbReference type="NCBI Taxonomy" id="2666025"/>
    <lineage>
        <taxon>Bacteria</taxon>
        <taxon>Pseudomonadati</taxon>
        <taxon>Bacteroidota</taxon>
        <taxon>Cytophagia</taxon>
        <taxon>Cytophagales</taxon>
        <taxon>Cytophagaceae</taxon>
        <taxon>Spirosoma</taxon>
    </lineage>
</organism>
<feature type="transmembrane region" description="Helical" evidence="1">
    <location>
        <begin position="67"/>
        <end position="84"/>
    </location>
</feature>
<sequence>MQANNQSTKSLSVKVNRMMYGSFVLMSLYLYLTGSYQDAMSNLGIALIFDPFDQAVRWDNRPRWQRAWLIIHLMILAGIGLVYWKTVGA</sequence>
<keyword evidence="1" id="KW-0472">Membrane</keyword>
<evidence type="ECO:0000313" key="3">
    <source>
        <dbReference type="Proteomes" id="UP000464577"/>
    </source>
</evidence>
<keyword evidence="1" id="KW-1133">Transmembrane helix</keyword>
<proteinExistence type="predicted"/>
<feature type="transmembrane region" description="Helical" evidence="1">
    <location>
        <begin position="15"/>
        <end position="32"/>
    </location>
</feature>
<dbReference type="EMBL" id="CP045997">
    <property type="protein sequence ID" value="QHW00401.1"/>
    <property type="molecule type" value="Genomic_DNA"/>
</dbReference>
<gene>
    <name evidence="2" type="ORF">GJR95_37635</name>
</gene>
<keyword evidence="1" id="KW-0812">Transmembrane</keyword>
<name>A0A6P1W916_9BACT</name>
<keyword evidence="3" id="KW-1185">Reference proteome</keyword>
<dbReference type="Proteomes" id="UP000464577">
    <property type="component" value="Chromosome"/>
</dbReference>
<evidence type="ECO:0000313" key="2">
    <source>
        <dbReference type="EMBL" id="QHW00401.1"/>
    </source>
</evidence>